<gene>
    <name evidence="1" type="ORF">Goklo_025215</name>
</gene>
<evidence type="ECO:0000313" key="1">
    <source>
        <dbReference type="EMBL" id="MBA0670233.1"/>
    </source>
</evidence>
<sequence length="16" mass="1792">MAVRVTYLSNFPLSPP</sequence>
<dbReference type="AlphaFoldDB" id="A0A7J8W5Q9"/>
<dbReference type="EMBL" id="JABFAB010235843">
    <property type="protein sequence ID" value="MBA0670233.1"/>
    <property type="molecule type" value="Genomic_DNA"/>
</dbReference>
<keyword evidence="2" id="KW-1185">Reference proteome</keyword>
<evidence type="ECO:0000313" key="2">
    <source>
        <dbReference type="Proteomes" id="UP000593573"/>
    </source>
</evidence>
<protein>
    <submittedName>
        <fullName evidence="1">Uncharacterized protein</fullName>
    </submittedName>
</protein>
<organism evidence="1 2">
    <name type="scientific">Gossypium klotzschianum</name>
    <dbReference type="NCBI Taxonomy" id="34286"/>
    <lineage>
        <taxon>Eukaryota</taxon>
        <taxon>Viridiplantae</taxon>
        <taxon>Streptophyta</taxon>
        <taxon>Embryophyta</taxon>
        <taxon>Tracheophyta</taxon>
        <taxon>Spermatophyta</taxon>
        <taxon>Magnoliopsida</taxon>
        <taxon>eudicotyledons</taxon>
        <taxon>Gunneridae</taxon>
        <taxon>Pentapetalae</taxon>
        <taxon>rosids</taxon>
        <taxon>malvids</taxon>
        <taxon>Malvales</taxon>
        <taxon>Malvaceae</taxon>
        <taxon>Malvoideae</taxon>
        <taxon>Gossypium</taxon>
    </lineage>
</organism>
<proteinExistence type="predicted"/>
<dbReference type="Proteomes" id="UP000593573">
    <property type="component" value="Unassembled WGS sequence"/>
</dbReference>
<reference evidence="1 2" key="1">
    <citation type="journal article" date="2019" name="Genome Biol. Evol.">
        <title>Insights into the evolution of the New World diploid cottons (Gossypium, subgenus Houzingenia) based on genome sequencing.</title>
        <authorList>
            <person name="Grover C.E."/>
            <person name="Arick M.A. 2nd"/>
            <person name="Thrash A."/>
            <person name="Conover J.L."/>
            <person name="Sanders W.S."/>
            <person name="Peterson D.G."/>
            <person name="Frelichowski J.E."/>
            <person name="Scheffler J.A."/>
            <person name="Scheffler B.E."/>
            <person name="Wendel J.F."/>
        </authorList>
    </citation>
    <scope>NUCLEOTIDE SEQUENCE [LARGE SCALE GENOMIC DNA]</scope>
    <source>
        <strain evidence="1">57</strain>
        <tissue evidence="1">Leaf</tissue>
    </source>
</reference>
<accession>A0A7J8W5Q9</accession>
<name>A0A7J8W5Q9_9ROSI</name>
<dbReference type="OrthoDB" id="997039at2759"/>
<comment type="caution">
    <text evidence="1">The sequence shown here is derived from an EMBL/GenBank/DDBJ whole genome shotgun (WGS) entry which is preliminary data.</text>
</comment>